<dbReference type="Proteomes" id="UP000479710">
    <property type="component" value="Unassembled WGS sequence"/>
</dbReference>
<feature type="compositionally biased region" description="Gly residues" evidence="1">
    <location>
        <begin position="63"/>
        <end position="87"/>
    </location>
</feature>
<reference evidence="2 3" key="1">
    <citation type="submission" date="2019-11" db="EMBL/GenBank/DDBJ databases">
        <title>Whole genome sequence of Oryza granulata.</title>
        <authorList>
            <person name="Li W."/>
        </authorList>
    </citation>
    <scope>NUCLEOTIDE SEQUENCE [LARGE SCALE GENOMIC DNA]</scope>
    <source>
        <strain evidence="3">cv. Menghai</strain>
        <tissue evidence="2">Leaf</tissue>
    </source>
</reference>
<dbReference type="EMBL" id="SPHZ02000012">
    <property type="protein sequence ID" value="KAF0889784.1"/>
    <property type="molecule type" value="Genomic_DNA"/>
</dbReference>
<protein>
    <submittedName>
        <fullName evidence="2">Uncharacterized protein</fullName>
    </submittedName>
</protein>
<comment type="caution">
    <text evidence="2">The sequence shown here is derived from an EMBL/GenBank/DDBJ whole genome shotgun (WGS) entry which is preliminary data.</text>
</comment>
<name>A0A6G1BPS6_9ORYZ</name>
<evidence type="ECO:0000313" key="2">
    <source>
        <dbReference type="EMBL" id="KAF0889784.1"/>
    </source>
</evidence>
<organism evidence="2 3">
    <name type="scientific">Oryza meyeriana var. granulata</name>
    <dbReference type="NCBI Taxonomy" id="110450"/>
    <lineage>
        <taxon>Eukaryota</taxon>
        <taxon>Viridiplantae</taxon>
        <taxon>Streptophyta</taxon>
        <taxon>Embryophyta</taxon>
        <taxon>Tracheophyta</taxon>
        <taxon>Spermatophyta</taxon>
        <taxon>Magnoliopsida</taxon>
        <taxon>Liliopsida</taxon>
        <taxon>Poales</taxon>
        <taxon>Poaceae</taxon>
        <taxon>BOP clade</taxon>
        <taxon>Oryzoideae</taxon>
        <taxon>Oryzeae</taxon>
        <taxon>Oryzinae</taxon>
        <taxon>Oryza</taxon>
        <taxon>Oryza meyeriana</taxon>
    </lineage>
</organism>
<gene>
    <name evidence="2" type="ORF">E2562_031460</name>
</gene>
<dbReference type="AlphaFoldDB" id="A0A6G1BPS6"/>
<proteinExistence type="predicted"/>
<evidence type="ECO:0000313" key="3">
    <source>
        <dbReference type="Proteomes" id="UP000479710"/>
    </source>
</evidence>
<feature type="region of interest" description="Disordered" evidence="1">
    <location>
        <begin position="25"/>
        <end position="96"/>
    </location>
</feature>
<accession>A0A6G1BPS6</accession>
<sequence length="96" mass="9770">MSTLIAYGFYTSAVMSQSKVARNIDSTENKKGRSRWHRAGNDGGEETGVGCAAPAQGTLRQGRAGGCWRGGRGGVGHRGAGSGGEEAGAGEEIGRS</sequence>
<keyword evidence="3" id="KW-1185">Reference proteome</keyword>
<evidence type="ECO:0000256" key="1">
    <source>
        <dbReference type="SAM" id="MobiDB-lite"/>
    </source>
</evidence>